<feature type="compositionally biased region" description="Acidic residues" evidence="1">
    <location>
        <begin position="106"/>
        <end position="119"/>
    </location>
</feature>
<keyword evidence="5" id="KW-1185">Reference proteome</keyword>
<dbReference type="InterPro" id="IPR008984">
    <property type="entry name" value="SMAD_FHA_dom_sf"/>
</dbReference>
<dbReference type="Gene3D" id="2.60.200.20">
    <property type="match status" value="1"/>
</dbReference>
<dbReference type="InterPro" id="IPR000253">
    <property type="entry name" value="FHA_dom"/>
</dbReference>
<evidence type="ECO:0000313" key="4">
    <source>
        <dbReference type="EMBL" id="RBP43856.1"/>
    </source>
</evidence>
<evidence type="ECO:0000259" key="3">
    <source>
        <dbReference type="PROSITE" id="PS50006"/>
    </source>
</evidence>
<dbReference type="SUPFAM" id="SSF49879">
    <property type="entry name" value="SMAD/FHA domain"/>
    <property type="match status" value="1"/>
</dbReference>
<evidence type="ECO:0000313" key="5">
    <source>
        <dbReference type="Proteomes" id="UP000253426"/>
    </source>
</evidence>
<dbReference type="CDD" id="cd22737">
    <property type="entry name" value="FHA_Rv1747-like_rpt2"/>
    <property type="match status" value="1"/>
</dbReference>
<keyword evidence="2" id="KW-0472">Membrane</keyword>
<keyword evidence="2" id="KW-0812">Transmembrane</keyword>
<comment type="caution">
    <text evidence="4">The sequence shown here is derived from an EMBL/GenBank/DDBJ whole genome shotgun (WGS) entry which is preliminary data.</text>
</comment>
<feature type="domain" description="FHA" evidence="3">
    <location>
        <begin position="23"/>
        <end position="72"/>
    </location>
</feature>
<protein>
    <submittedName>
        <fullName evidence="4">Type III secretion system (T3SS) inner membrane Yop/YscD-like protein</fullName>
    </submittedName>
</protein>
<dbReference type="EMBL" id="QNRR01000005">
    <property type="protein sequence ID" value="RBP43856.1"/>
    <property type="molecule type" value="Genomic_DNA"/>
</dbReference>
<dbReference type="InterPro" id="IPR032030">
    <property type="entry name" value="YscD_cytoplasmic_dom"/>
</dbReference>
<dbReference type="RefSeq" id="WP_113959318.1">
    <property type="nucleotide sequence ID" value="NZ_QNRR01000005.1"/>
</dbReference>
<evidence type="ECO:0000256" key="2">
    <source>
        <dbReference type="SAM" id="Phobius"/>
    </source>
</evidence>
<dbReference type="SMART" id="SM00240">
    <property type="entry name" value="FHA"/>
    <property type="match status" value="1"/>
</dbReference>
<accession>A0A366HN37</accession>
<keyword evidence="2" id="KW-1133">Transmembrane helix</keyword>
<feature type="region of interest" description="Disordered" evidence="1">
    <location>
        <begin position="106"/>
        <end position="128"/>
    </location>
</feature>
<dbReference type="OrthoDB" id="200290at2"/>
<dbReference type="Proteomes" id="UP000253426">
    <property type="component" value="Unassembled WGS sequence"/>
</dbReference>
<proteinExistence type="predicted"/>
<dbReference type="Pfam" id="PF16697">
    <property type="entry name" value="Yop-YscD_cpl"/>
    <property type="match status" value="1"/>
</dbReference>
<dbReference type="AlphaFoldDB" id="A0A366HN37"/>
<name>A0A366HN37_9BACT</name>
<gene>
    <name evidence="4" type="ORF">DES53_105255</name>
</gene>
<dbReference type="PROSITE" id="PS50006">
    <property type="entry name" value="FHA_DOMAIN"/>
    <property type="match status" value="1"/>
</dbReference>
<feature type="transmembrane region" description="Helical" evidence="2">
    <location>
        <begin position="172"/>
        <end position="192"/>
    </location>
</feature>
<sequence length="196" mass="20302">MPKFQVTTPDGATHEFELTASRARFGRAADNDVVIPDGSVSSYHGEYELTDSGVQLTDRGSTNGTHVNGQRVESADIPWGGRFKLGSCDVVLIGDGGEEIAAESYEPEAAYEEPVEEEAAAPAARRGYSGGGYSSAPSSAAVITGLGSTPCPSQLRRGFGPKTKEKDSGGGMLMVLAVLGMLACGGAAFMIFSMNA</sequence>
<dbReference type="InterPro" id="IPR050923">
    <property type="entry name" value="Cell_Proc_Reg/RNA_Proc"/>
</dbReference>
<dbReference type="PANTHER" id="PTHR23308">
    <property type="entry name" value="NUCLEAR INHIBITOR OF PROTEIN PHOSPHATASE-1"/>
    <property type="match status" value="1"/>
</dbReference>
<evidence type="ECO:0000256" key="1">
    <source>
        <dbReference type="SAM" id="MobiDB-lite"/>
    </source>
</evidence>
<reference evidence="4 5" key="1">
    <citation type="submission" date="2018-06" db="EMBL/GenBank/DDBJ databases">
        <title>Genomic Encyclopedia of Type Strains, Phase IV (KMG-IV): sequencing the most valuable type-strain genomes for metagenomic binning, comparative biology and taxonomic classification.</title>
        <authorList>
            <person name="Goeker M."/>
        </authorList>
    </citation>
    <scope>NUCLEOTIDE SEQUENCE [LARGE SCALE GENOMIC DNA]</scope>
    <source>
        <strain evidence="4 5">DSM 25532</strain>
    </source>
</reference>
<organism evidence="4 5">
    <name type="scientific">Roseimicrobium gellanilyticum</name>
    <dbReference type="NCBI Taxonomy" id="748857"/>
    <lineage>
        <taxon>Bacteria</taxon>
        <taxon>Pseudomonadati</taxon>
        <taxon>Verrucomicrobiota</taxon>
        <taxon>Verrucomicrobiia</taxon>
        <taxon>Verrucomicrobiales</taxon>
        <taxon>Verrucomicrobiaceae</taxon>
        <taxon>Roseimicrobium</taxon>
    </lineage>
</organism>